<feature type="domain" description="Phosphatidic acid phosphatase type 2/haloperoxidase" evidence="2">
    <location>
        <begin position="54"/>
        <end position="162"/>
    </location>
</feature>
<reference evidence="5" key="2">
    <citation type="submission" date="2016-11" db="EMBL/GenBank/DDBJ databases">
        <authorList>
            <person name="Jaros S."/>
            <person name="Januszkiewicz K."/>
            <person name="Wedrychowicz H."/>
        </authorList>
    </citation>
    <scope>NUCLEOTIDE SEQUENCE [LARGE SCALE GENOMIC DNA]</scope>
    <source>
        <strain evidence="5">DSM 4029</strain>
    </source>
</reference>
<reference evidence="4" key="1">
    <citation type="submission" date="2016-11" db="EMBL/GenBank/DDBJ databases">
        <authorList>
            <person name="Varghese N."/>
            <person name="Submissions S."/>
        </authorList>
    </citation>
    <scope>NUCLEOTIDE SEQUENCE</scope>
    <source>
        <strain evidence="4">DSM 4029</strain>
    </source>
</reference>
<comment type="caution">
    <text evidence="4">The sequence shown here is derived from an EMBL/GenBank/DDBJ whole genome shotgun (WGS) entry which is preliminary data.</text>
</comment>
<evidence type="ECO:0000256" key="1">
    <source>
        <dbReference type="SAM" id="Phobius"/>
    </source>
</evidence>
<dbReference type="InterPro" id="IPR000326">
    <property type="entry name" value="PAP2/HPO"/>
</dbReference>
<proteinExistence type="predicted"/>
<feature type="transmembrane region" description="Helical" evidence="1">
    <location>
        <begin position="29"/>
        <end position="47"/>
    </location>
</feature>
<evidence type="ECO:0000313" key="3">
    <source>
        <dbReference type="EMBL" id="MZL68251.1"/>
    </source>
</evidence>
<dbReference type="EMBL" id="WWVX01000001">
    <property type="protein sequence ID" value="MZL68251.1"/>
    <property type="molecule type" value="Genomic_DNA"/>
</dbReference>
<name>A0AAQ1ME08_9FIRM</name>
<evidence type="ECO:0000313" key="5">
    <source>
        <dbReference type="Proteomes" id="UP000184089"/>
    </source>
</evidence>
<keyword evidence="1" id="KW-0812">Transmembrane</keyword>
<dbReference type="Pfam" id="PF01569">
    <property type="entry name" value="PAP2"/>
    <property type="match status" value="1"/>
</dbReference>
<dbReference type="CDD" id="cd01610">
    <property type="entry name" value="PAP2_like"/>
    <property type="match status" value="1"/>
</dbReference>
<evidence type="ECO:0000313" key="4">
    <source>
        <dbReference type="EMBL" id="SHG21874.1"/>
    </source>
</evidence>
<dbReference type="RefSeq" id="WP_044993153.1">
    <property type="nucleotide sequence ID" value="NZ_FQVY01000002.1"/>
</dbReference>
<evidence type="ECO:0000313" key="6">
    <source>
        <dbReference type="Proteomes" id="UP000474718"/>
    </source>
</evidence>
<sequence length="166" mass="18549">MTAPQYERVRRWFLARPGRLAALKAANRWLPRLVYCAYPLGLLVLAWRRDARFWKVLWVPAAGFLLVSIFRRLHNAPRPYEALTIAPLIGREKAGRSFPSRHVASAFLIGCAFWYLSPWLGLPVFLAGAGMAVVRPLAGVHFPRDTVAGAAFGLLFGFACLYGLPL</sequence>
<organism evidence="4 5">
    <name type="scientific">Bittarella massiliensis</name>
    <name type="common">ex Durand et al. 2017</name>
    <dbReference type="NCBI Taxonomy" id="1720313"/>
    <lineage>
        <taxon>Bacteria</taxon>
        <taxon>Bacillati</taxon>
        <taxon>Bacillota</taxon>
        <taxon>Clostridia</taxon>
        <taxon>Eubacteriales</taxon>
        <taxon>Oscillospiraceae</taxon>
        <taxon>Bittarella (ex Durand et al. 2017)</taxon>
    </lineage>
</organism>
<feature type="transmembrane region" description="Helical" evidence="1">
    <location>
        <begin position="146"/>
        <end position="164"/>
    </location>
</feature>
<feature type="transmembrane region" description="Helical" evidence="1">
    <location>
        <begin position="103"/>
        <end position="126"/>
    </location>
</feature>
<accession>A0AAQ1ME08</accession>
<dbReference type="PANTHER" id="PTHR14969">
    <property type="entry name" value="SPHINGOSINE-1-PHOSPHATE PHOSPHOHYDROLASE"/>
    <property type="match status" value="1"/>
</dbReference>
<dbReference type="Gene3D" id="1.20.144.10">
    <property type="entry name" value="Phosphatidic acid phosphatase type 2/haloperoxidase"/>
    <property type="match status" value="1"/>
</dbReference>
<feature type="transmembrane region" description="Helical" evidence="1">
    <location>
        <begin position="53"/>
        <end position="70"/>
    </location>
</feature>
<reference evidence="3 6" key="3">
    <citation type="journal article" date="2019" name="Nat. Med.">
        <title>A library of human gut bacterial isolates paired with longitudinal multiomics data enables mechanistic microbiome research.</title>
        <authorList>
            <person name="Poyet M."/>
            <person name="Groussin M."/>
            <person name="Gibbons S.M."/>
            <person name="Avila-Pacheco J."/>
            <person name="Jiang X."/>
            <person name="Kearney S.M."/>
            <person name="Perrotta A.R."/>
            <person name="Berdy B."/>
            <person name="Zhao S."/>
            <person name="Lieberman T.D."/>
            <person name="Swanson P.K."/>
            <person name="Smith M."/>
            <person name="Roesemann S."/>
            <person name="Alexander J.E."/>
            <person name="Rich S.A."/>
            <person name="Livny J."/>
            <person name="Vlamakis H."/>
            <person name="Clish C."/>
            <person name="Bullock K."/>
            <person name="Deik A."/>
            <person name="Scott J."/>
            <person name="Pierce K.A."/>
            <person name="Xavier R.J."/>
            <person name="Alm E.J."/>
        </authorList>
    </citation>
    <scope>NUCLEOTIDE SEQUENCE [LARGE SCALE GENOMIC DNA]</scope>
    <source>
        <strain evidence="3 6">BIOML-A2</strain>
    </source>
</reference>
<keyword evidence="1" id="KW-0472">Membrane</keyword>
<protein>
    <submittedName>
        <fullName evidence="4">PAP2 superfamily protein</fullName>
    </submittedName>
    <submittedName>
        <fullName evidence="3">Phosphatase PAP2 family protein</fullName>
    </submittedName>
</protein>
<dbReference type="InterPro" id="IPR036938">
    <property type="entry name" value="PAP2/HPO_sf"/>
</dbReference>
<dbReference type="Proteomes" id="UP000474718">
    <property type="component" value="Unassembled WGS sequence"/>
</dbReference>
<gene>
    <name evidence="3" type="ORF">GT747_00480</name>
    <name evidence="4" type="ORF">SAMN05444424_1923</name>
</gene>
<keyword evidence="6" id="KW-1185">Reference proteome</keyword>
<dbReference type="SUPFAM" id="SSF48317">
    <property type="entry name" value="Acid phosphatase/Vanadium-dependent haloperoxidase"/>
    <property type="match status" value="1"/>
</dbReference>
<dbReference type="EMBL" id="FQVY01000002">
    <property type="protein sequence ID" value="SHG21874.1"/>
    <property type="molecule type" value="Genomic_DNA"/>
</dbReference>
<dbReference type="PANTHER" id="PTHR14969:SF13">
    <property type="entry name" value="AT30094P"/>
    <property type="match status" value="1"/>
</dbReference>
<keyword evidence="1" id="KW-1133">Transmembrane helix</keyword>
<dbReference type="AlphaFoldDB" id="A0AAQ1ME08"/>
<dbReference type="Proteomes" id="UP000184089">
    <property type="component" value="Unassembled WGS sequence"/>
</dbReference>
<evidence type="ECO:0000259" key="2">
    <source>
        <dbReference type="Pfam" id="PF01569"/>
    </source>
</evidence>